<evidence type="ECO:0000259" key="2">
    <source>
        <dbReference type="Pfam" id="PF12158"/>
    </source>
</evidence>
<feature type="transmembrane region" description="Helical" evidence="1">
    <location>
        <begin position="202"/>
        <end position="219"/>
    </location>
</feature>
<keyword evidence="1" id="KW-0472">Membrane</keyword>
<dbReference type="AlphaFoldDB" id="A0AAW3ZUU9"/>
<keyword evidence="4" id="KW-1185">Reference proteome</keyword>
<keyword evidence="1" id="KW-0812">Transmembrane</keyword>
<evidence type="ECO:0000313" key="4">
    <source>
        <dbReference type="Proteomes" id="UP000613768"/>
    </source>
</evidence>
<feature type="domain" description="DUF3592" evidence="2">
    <location>
        <begin position="245"/>
        <end position="319"/>
    </location>
</feature>
<dbReference type="Proteomes" id="UP000613768">
    <property type="component" value="Unassembled WGS sequence"/>
</dbReference>
<comment type="caution">
    <text evidence="3">The sequence shown here is derived from an EMBL/GenBank/DDBJ whole genome shotgun (WGS) entry which is preliminary data.</text>
</comment>
<accession>A0AAW3ZUU9</accession>
<organism evidence="3 4">
    <name type="scientific">Pseudomarimonas arenosa</name>
    <dbReference type="NCBI Taxonomy" id="2774145"/>
    <lineage>
        <taxon>Bacteria</taxon>
        <taxon>Pseudomonadati</taxon>
        <taxon>Pseudomonadota</taxon>
        <taxon>Gammaproteobacteria</taxon>
        <taxon>Lysobacterales</taxon>
        <taxon>Lysobacteraceae</taxon>
        <taxon>Pseudomarimonas</taxon>
    </lineage>
</organism>
<keyword evidence="1" id="KW-1133">Transmembrane helix</keyword>
<dbReference type="Pfam" id="PF12158">
    <property type="entry name" value="DUF3592"/>
    <property type="match status" value="1"/>
</dbReference>
<sequence length="352" mass="38983">MLLVALGFQAWAQPSPEAQAGQAGGAEELSLRLRIEPEVATYGRVQEAVLEVENLSARERRVEVKAMLGEVPHFVAGSDDVRFEQPDQAEQERWLIWPEQTLRPFDRIKLSFGFLVSWDVRGDLYLSAEARDVEAGEDVPLAVAHIRQTPAYPQSSGEVELIGILINVLIGAAFVAVMVLPVLYQRMFKRSLKIGQSVLQKAALIGGLLVLLISVSMIWTELEPRGWKLASCEVLDMRYSVHAETRGRQTTSSQRSISRSYYPLLALRYQAGEKLLISTGFRPGNPAADPSVLAAFRRGDRVDCYYDPSDPAWVVVDRELSPIGLMVSLVLLALSAALVWFGFRRAVAPAAH</sequence>
<dbReference type="InterPro" id="IPR021994">
    <property type="entry name" value="DUF3592"/>
</dbReference>
<protein>
    <submittedName>
        <fullName evidence="3">DUF3592 domain-containing protein</fullName>
    </submittedName>
</protein>
<dbReference type="EMBL" id="JACYTR010000096">
    <property type="protein sequence ID" value="MBD8528209.1"/>
    <property type="molecule type" value="Genomic_DNA"/>
</dbReference>
<name>A0AAW3ZUU9_9GAMM</name>
<evidence type="ECO:0000256" key="1">
    <source>
        <dbReference type="SAM" id="Phobius"/>
    </source>
</evidence>
<proteinExistence type="predicted"/>
<feature type="transmembrane region" description="Helical" evidence="1">
    <location>
        <begin position="323"/>
        <end position="343"/>
    </location>
</feature>
<gene>
    <name evidence="3" type="ORF">IFO71_20875</name>
</gene>
<reference evidence="3 4" key="1">
    <citation type="submission" date="2020-09" db="EMBL/GenBank/DDBJ databases">
        <title>Pseudoxanthomonas sp. CAU 1598 isolated from sand of Yaerae Beach.</title>
        <authorList>
            <person name="Kim W."/>
        </authorList>
    </citation>
    <scope>NUCLEOTIDE SEQUENCE [LARGE SCALE GENOMIC DNA]</scope>
    <source>
        <strain evidence="3 4">CAU 1598</strain>
    </source>
</reference>
<evidence type="ECO:0000313" key="3">
    <source>
        <dbReference type="EMBL" id="MBD8528209.1"/>
    </source>
</evidence>
<feature type="transmembrane region" description="Helical" evidence="1">
    <location>
        <begin position="161"/>
        <end position="182"/>
    </location>
</feature>
<dbReference type="RefSeq" id="WP_192031626.1">
    <property type="nucleotide sequence ID" value="NZ_JACYTR010000096.1"/>
</dbReference>